<proteinExistence type="predicted"/>
<keyword evidence="2" id="KW-1185">Reference proteome</keyword>
<protein>
    <submittedName>
        <fullName evidence="1">Uncharacterized protein</fullName>
    </submittedName>
</protein>
<evidence type="ECO:0000313" key="2">
    <source>
        <dbReference type="Proteomes" id="UP000250266"/>
    </source>
</evidence>
<name>A0A8E2JKN4_9PEZI</name>
<accession>A0A8E2JKN4</accession>
<dbReference type="AlphaFoldDB" id="A0A8E2JKN4"/>
<reference evidence="1 2" key="1">
    <citation type="journal article" date="2016" name="Nat. Commun.">
        <title>Ectomycorrhizal ecology is imprinted in the genome of the dominant symbiotic fungus Cenococcum geophilum.</title>
        <authorList>
            <consortium name="DOE Joint Genome Institute"/>
            <person name="Peter M."/>
            <person name="Kohler A."/>
            <person name="Ohm R.A."/>
            <person name="Kuo A."/>
            <person name="Krutzmann J."/>
            <person name="Morin E."/>
            <person name="Arend M."/>
            <person name="Barry K.W."/>
            <person name="Binder M."/>
            <person name="Choi C."/>
            <person name="Clum A."/>
            <person name="Copeland A."/>
            <person name="Grisel N."/>
            <person name="Haridas S."/>
            <person name="Kipfer T."/>
            <person name="LaButti K."/>
            <person name="Lindquist E."/>
            <person name="Lipzen A."/>
            <person name="Maire R."/>
            <person name="Meier B."/>
            <person name="Mihaltcheva S."/>
            <person name="Molinier V."/>
            <person name="Murat C."/>
            <person name="Poggeler S."/>
            <person name="Quandt C.A."/>
            <person name="Sperisen C."/>
            <person name="Tritt A."/>
            <person name="Tisserant E."/>
            <person name="Crous P.W."/>
            <person name="Henrissat B."/>
            <person name="Nehls U."/>
            <person name="Egli S."/>
            <person name="Spatafora J.W."/>
            <person name="Grigoriev I.V."/>
            <person name="Martin F.M."/>
        </authorList>
    </citation>
    <scope>NUCLEOTIDE SEQUENCE [LARGE SCALE GENOMIC DNA]</scope>
    <source>
        <strain evidence="1 2">CBS 459.81</strain>
    </source>
</reference>
<dbReference type="EMBL" id="KV744817">
    <property type="protein sequence ID" value="OCK85519.1"/>
    <property type="molecule type" value="Genomic_DNA"/>
</dbReference>
<dbReference type="Proteomes" id="UP000250266">
    <property type="component" value="Unassembled WGS sequence"/>
</dbReference>
<gene>
    <name evidence="1" type="ORF">K432DRAFT_26510</name>
</gene>
<sequence length="108" mass="11582">MAASENLSQVPRCPGALKACRWERSRPHFRSSCIWPVLVPYVKGRYAVAPAPSPFTPYTPVCRKHATRLHFSKTVAGLSGGKGAMCGCRGIFGTSRLQGLPPANARAG</sequence>
<evidence type="ECO:0000313" key="1">
    <source>
        <dbReference type="EMBL" id="OCK85519.1"/>
    </source>
</evidence>
<organism evidence="1 2">
    <name type="scientific">Lepidopterella palustris CBS 459.81</name>
    <dbReference type="NCBI Taxonomy" id="1314670"/>
    <lineage>
        <taxon>Eukaryota</taxon>
        <taxon>Fungi</taxon>
        <taxon>Dikarya</taxon>
        <taxon>Ascomycota</taxon>
        <taxon>Pezizomycotina</taxon>
        <taxon>Dothideomycetes</taxon>
        <taxon>Pleosporomycetidae</taxon>
        <taxon>Mytilinidiales</taxon>
        <taxon>Argynnaceae</taxon>
        <taxon>Lepidopterella</taxon>
    </lineage>
</organism>